<dbReference type="PANTHER" id="PTHR33734">
    <property type="entry name" value="LYSM DOMAIN-CONTAINING GPI-ANCHORED PROTEIN 2"/>
    <property type="match status" value="1"/>
</dbReference>
<dbReference type="SUPFAM" id="SSF54106">
    <property type="entry name" value="LysM domain"/>
    <property type="match status" value="3"/>
</dbReference>
<name>A0ABW2ZT00_9MICO</name>
<sequence length="382" mass="39763">MPLDPMRRRGALAVQTAVAGSVALTLSAAPALAAEPTARERESRQLDVAFADLRAAVSQAMTAHAAAPTHYTVVAGDTVSTIAARFGVRTADVLALNGLTWSATIYPGQTLLLRGSATGPTEVTSPTTHTVVAGESPFSIAQRHGVTTDDLLDANALTRDSLIHPGQQLTVPGAPVRASTAAPAPSASASHTVTAGDTVSAIAQRHGITTDAVLAANGLSRSSIIYPGQTLTIPTSSTSRASTASIAGLDSEQIANARIIIQVGRELGVSDRGIAIALGTAMQESWIRNLDWGDRDSLGLFQQRPSTGWGTAAQIRDPYRSTRVFFGGSSDPNGTATRGLLDIPGWQSMSFAEAAQAVQISAYPDRYARWEQPAYAWLAALG</sequence>
<dbReference type="PROSITE" id="PS51782">
    <property type="entry name" value="LYSM"/>
    <property type="match status" value="3"/>
</dbReference>
<comment type="caution">
    <text evidence="3">The sequence shown here is derived from an EMBL/GenBank/DDBJ whole genome shotgun (WGS) entry which is preliminary data.</text>
</comment>
<evidence type="ECO:0000259" key="2">
    <source>
        <dbReference type="PROSITE" id="PS51782"/>
    </source>
</evidence>
<evidence type="ECO:0000313" key="4">
    <source>
        <dbReference type="Proteomes" id="UP001597042"/>
    </source>
</evidence>
<dbReference type="PROSITE" id="PS51318">
    <property type="entry name" value="TAT"/>
    <property type="match status" value="1"/>
</dbReference>
<dbReference type="Pfam" id="PF01476">
    <property type="entry name" value="LysM"/>
    <property type="match status" value="3"/>
</dbReference>
<dbReference type="RefSeq" id="WP_378749412.1">
    <property type="nucleotide sequence ID" value="NZ_JBHSSV010000001.1"/>
</dbReference>
<dbReference type="InterPro" id="IPR006311">
    <property type="entry name" value="TAT_signal"/>
</dbReference>
<keyword evidence="1" id="KW-0732">Signal</keyword>
<feature type="chain" id="PRO_5046046921" evidence="1">
    <location>
        <begin position="34"/>
        <end position="382"/>
    </location>
</feature>
<dbReference type="InterPro" id="IPR036779">
    <property type="entry name" value="LysM_dom_sf"/>
</dbReference>
<dbReference type="Proteomes" id="UP001597042">
    <property type="component" value="Unassembled WGS sequence"/>
</dbReference>
<evidence type="ECO:0000313" key="3">
    <source>
        <dbReference type="EMBL" id="MFD0781782.1"/>
    </source>
</evidence>
<feature type="domain" description="LysM" evidence="2">
    <location>
        <begin position="189"/>
        <end position="233"/>
    </location>
</feature>
<organism evidence="3 4">
    <name type="scientific">Microbacterium koreense</name>
    <dbReference type="NCBI Taxonomy" id="323761"/>
    <lineage>
        <taxon>Bacteria</taxon>
        <taxon>Bacillati</taxon>
        <taxon>Actinomycetota</taxon>
        <taxon>Actinomycetes</taxon>
        <taxon>Micrococcales</taxon>
        <taxon>Microbacteriaceae</taxon>
        <taxon>Microbacterium</taxon>
    </lineage>
</organism>
<dbReference type="CDD" id="cd00118">
    <property type="entry name" value="LysM"/>
    <property type="match status" value="3"/>
</dbReference>
<gene>
    <name evidence="3" type="ORF">ACFQZV_10805</name>
</gene>
<keyword evidence="4" id="KW-1185">Reference proteome</keyword>
<dbReference type="EMBL" id="JBHTIM010000001">
    <property type="protein sequence ID" value="MFD0781782.1"/>
    <property type="molecule type" value="Genomic_DNA"/>
</dbReference>
<protein>
    <submittedName>
        <fullName evidence="3">LysM peptidoglycan-binding domain-containing protein</fullName>
    </submittedName>
</protein>
<dbReference type="PANTHER" id="PTHR33734:SF22">
    <property type="entry name" value="MEMBRANE-BOUND LYTIC MUREIN TRANSGLYCOSYLASE D"/>
    <property type="match status" value="1"/>
</dbReference>
<feature type="signal peptide" evidence="1">
    <location>
        <begin position="1"/>
        <end position="33"/>
    </location>
</feature>
<accession>A0ABW2ZT00</accession>
<dbReference type="SMART" id="SM00257">
    <property type="entry name" value="LysM"/>
    <property type="match status" value="3"/>
</dbReference>
<proteinExistence type="predicted"/>
<dbReference type="Gene3D" id="3.10.350.10">
    <property type="entry name" value="LysM domain"/>
    <property type="match status" value="3"/>
</dbReference>
<dbReference type="InterPro" id="IPR018392">
    <property type="entry name" value="LysM"/>
</dbReference>
<evidence type="ECO:0000256" key="1">
    <source>
        <dbReference type="SAM" id="SignalP"/>
    </source>
</evidence>
<feature type="domain" description="LysM" evidence="2">
    <location>
        <begin position="69"/>
        <end position="113"/>
    </location>
</feature>
<reference evidence="4" key="1">
    <citation type="journal article" date="2019" name="Int. J. Syst. Evol. Microbiol.">
        <title>The Global Catalogue of Microorganisms (GCM) 10K type strain sequencing project: providing services to taxonomists for standard genome sequencing and annotation.</title>
        <authorList>
            <consortium name="The Broad Institute Genomics Platform"/>
            <consortium name="The Broad Institute Genome Sequencing Center for Infectious Disease"/>
            <person name="Wu L."/>
            <person name="Ma J."/>
        </authorList>
    </citation>
    <scope>NUCLEOTIDE SEQUENCE [LARGE SCALE GENOMIC DNA]</scope>
    <source>
        <strain evidence="4">CCUG 50754</strain>
    </source>
</reference>
<feature type="domain" description="LysM" evidence="2">
    <location>
        <begin position="127"/>
        <end position="171"/>
    </location>
</feature>